<dbReference type="AlphaFoldDB" id="A0A6V8LWE6"/>
<dbReference type="InterPro" id="IPR036291">
    <property type="entry name" value="NAD(P)-bd_dom_sf"/>
</dbReference>
<dbReference type="Gene3D" id="3.40.50.720">
    <property type="entry name" value="NAD(P)-binding Rossmann-like Domain"/>
    <property type="match status" value="1"/>
</dbReference>
<keyword evidence="1" id="KW-0489">Methyltransferase</keyword>
<dbReference type="SUPFAM" id="SSF51735">
    <property type="entry name" value="NAD(P)-binding Rossmann-fold domains"/>
    <property type="match status" value="1"/>
</dbReference>
<dbReference type="Pfam" id="PF13489">
    <property type="entry name" value="Methyltransf_23"/>
    <property type="match status" value="1"/>
</dbReference>
<reference evidence="1 2" key="1">
    <citation type="submission" date="2020-04" db="EMBL/GenBank/DDBJ databases">
        <authorList>
            <consortium name="Desulfovibrio sp. FSS-1 genome sequencing consortium"/>
            <person name="Shimoshige H."/>
            <person name="Kobayashi H."/>
            <person name="Maekawa T."/>
        </authorList>
    </citation>
    <scope>NUCLEOTIDE SEQUENCE [LARGE SCALE GENOMIC DNA]</scope>
    <source>
        <strain evidence="1 2">SIID29052-01</strain>
    </source>
</reference>
<protein>
    <submittedName>
        <fullName evidence="1">Ubiquinone biosynthesis O-methyltransferase</fullName>
        <ecNumber evidence="1">2.1.1.222</ecNumber>
    </submittedName>
</protein>
<dbReference type="Gene3D" id="3.40.50.150">
    <property type="entry name" value="Vaccinia Virus protein VP39"/>
    <property type="match status" value="1"/>
</dbReference>
<comment type="caution">
    <text evidence="1">The sequence shown here is derived from an EMBL/GenBank/DDBJ whole genome shotgun (WGS) entry which is preliminary data.</text>
</comment>
<evidence type="ECO:0000313" key="1">
    <source>
        <dbReference type="EMBL" id="GFK92595.1"/>
    </source>
</evidence>
<dbReference type="RefSeq" id="WP_173080803.1">
    <property type="nucleotide sequence ID" value="NZ_BLTE01000001.1"/>
</dbReference>
<dbReference type="CDD" id="cd02440">
    <property type="entry name" value="AdoMet_MTases"/>
    <property type="match status" value="1"/>
</dbReference>
<sequence>MGTYCVGIPYEWFENIAIDFLGNIDRARKLFEGFAHNVTQELASPVRICIYGAGGSGHIAYSLLRECEGIQVVGVADTRAPSTPMDRIPYINPLHKNAFAGVDLVFIATAPKHYAAIVSSYFTPGNGMCSIAYMYTDAEDVQYLKNPLIREESYAMLKDFFASFKEMYLKRESSKQIEPSERLAEYSFVMNKLRTIPGRRLLDVGTSRTSLPNLLHACGFEVVALDASEQFNTCFYVELGDIVTKKFDTQFDIVVCVSTLEHIFDCDAAMSNMYRLLRSGGHLIVTFPYSDNCPVNNIYEHCGGDLPWPGALTRIFARVDVDRWISNDGWRLVAEEYFNVWGSDYCNQSVAAFPVVPVSISEEHDVACLIFSKQ</sequence>
<reference evidence="1 2" key="2">
    <citation type="submission" date="2020-05" db="EMBL/GenBank/DDBJ databases">
        <title>Draft genome sequence of Desulfovibrio sp. strainFSS-1.</title>
        <authorList>
            <person name="Shimoshige H."/>
            <person name="Kobayashi H."/>
            <person name="Maekawa T."/>
        </authorList>
    </citation>
    <scope>NUCLEOTIDE SEQUENCE [LARGE SCALE GENOMIC DNA]</scope>
    <source>
        <strain evidence="1 2">SIID29052-01</strain>
    </source>
</reference>
<accession>A0A6V8LWE6</accession>
<dbReference type="GO" id="GO:0032259">
    <property type="term" value="P:methylation"/>
    <property type="evidence" value="ECO:0007669"/>
    <property type="project" value="UniProtKB-KW"/>
</dbReference>
<dbReference type="InterPro" id="IPR029063">
    <property type="entry name" value="SAM-dependent_MTases_sf"/>
</dbReference>
<dbReference type="GO" id="GO:0102208">
    <property type="term" value="F:2-polyprenyl-6-hydroxyphenol methylase activity"/>
    <property type="evidence" value="ECO:0007669"/>
    <property type="project" value="UniProtKB-EC"/>
</dbReference>
<organism evidence="1 2">
    <name type="scientific">Fundidesulfovibrio magnetotacticus</name>
    <dbReference type="NCBI Taxonomy" id="2730080"/>
    <lineage>
        <taxon>Bacteria</taxon>
        <taxon>Pseudomonadati</taxon>
        <taxon>Thermodesulfobacteriota</taxon>
        <taxon>Desulfovibrionia</taxon>
        <taxon>Desulfovibrionales</taxon>
        <taxon>Desulfovibrionaceae</taxon>
        <taxon>Fundidesulfovibrio</taxon>
    </lineage>
</organism>
<keyword evidence="2" id="KW-1185">Reference proteome</keyword>
<evidence type="ECO:0000313" key="2">
    <source>
        <dbReference type="Proteomes" id="UP000494245"/>
    </source>
</evidence>
<dbReference type="EC" id="2.1.1.222" evidence="1"/>
<keyword evidence="1" id="KW-0808">Transferase</keyword>
<dbReference type="EMBL" id="BLTE01000001">
    <property type="protein sequence ID" value="GFK92595.1"/>
    <property type="molecule type" value="Genomic_DNA"/>
</dbReference>
<keyword evidence="1" id="KW-0830">Ubiquinone</keyword>
<proteinExistence type="predicted"/>
<dbReference type="SUPFAM" id="SSF53335">
    <property type="entry name" value="S-adenosyl-L-methionine-dependent methyltransferases"/>
    <property type="match status" value="1"/>
</dbReference>
<dbReference type="Proteomes" id="UP000494245">
    <property type="component" value="Unassembled WGS sequence"/>
</dbReference>
<name>A0A6V8LWE6_9BACT</name>
<gene>
    <name evidence="1" type="primary">ubiG_1</name>
    <name evidence="1" type="ORF">NNJEOMEG_00420</name>
</gene>